<dbReference type="EMBL" id="LSRX01001070">
    <property type="protein sequence ID" value="OLP84065.1"/>
    <property type="molecule type" value="Genomic_DNA"/>
</dbReference>
<dbReference type="Proteomes" id="UP000186817">
    <property type="component" value="Unassembled WGS sequence"/>
</dbReference>
<reference evidence="2 3" key="1">
    <citation type="submission" date="2016-02" db="EMBL/GenBank/DDBJ databases">
        <title>Genome analysis of coral dinoflagellate symbionts highlights evolutionary adaptations to a symbiotic lifestyle.</title>
        <authorList>
            <person name="Aranda M."/>
            <person name="Li Y."/>
            <person name="Liew Y.J."/>
            <person name="Baumgarten S."/>
            <person name="Simakov O."/>
            <person name="Wilson M."/>
            <person name="Piel J."/>
            <person name="Ashoor H."/>
            <person name="Bougouffa S."/>
            <person name="Bajic V.B."/>
            <person name="Ryu T."/>
            <person name="Ravasi T."/>
            <person name="Bayer T."/>
            <person name="Micklem G."/>
            <person name="Kim H."/>
            <person name="Bhak J."/>
            <person name="Lajeunesse T.C."/>
            <person name="Voolstra C.R."/>
        </authorList>
    </citation>
    <scope>NUCLEOTIDE SEQUENCE [LARGE SCALE GENOMIC DNA]</scope>
    <source>
        <strain evidence="2 3">CCMP2467</strain>
    </source>
</reference>
<gene>
    <name evidence="2" type="ORF">AK812_SmicGene35080</name>
</gene>
<evidence type="ECO:0000313" key="2">
    <source>
        <dbReference type="EMBL" id="OLP84065.1"/>
    </source>
</evidence>
<protein>
    <submittedName>
        <fullName evidence="2">Uncharacterized protein</fullName>
    </submittedName>
</protein>
<proteinExistence type="predicted"/>
<feature type="compositionally biased region" description="Basic and acidic residues" evidence="1">
    <location>
        <begin position="737"/>
        <end position="749"/>
    </location>
</feature>
<accession>A0A1Q9CMC3</accession>
<name>A0A1Q9CMC3_SYMMI</name>
<keyword evidence="3" id="KW-1185">Reference proteome</keyword>
<feature type="region of interest" description="Disordered" evidence="1">
    <location>
        <begin position="730"/>
        <end position="749"/>
    </location>
</feature>
<sequence length="1718" mass="192286">MEKQGNPCPEHDCTACPCSRYAKMDLASEFPLVSPAVVKLLPVEVTQGLPQEITDASWLSCKVSGETGRLHFGCLICSELLKEKEKDIIASFGITRIAQFKQYRFQAHAESAAHLGAVQRLLHPGGEVASADSGAPTLQQYGALLSWVRKGGSLRDGVPSVGHFWKCRQMVFTAAEAARRQYRKWLRESTSISLLRDERKSRVLIRFRCSDQNGVRHLGMLGRPKLTKGTASKLNEVTKQALRRFCTTNFAAPNRKPETAETCDESLYEHVRLHVHALTVDSASNEVAAGEAASSAESRAAHDVGQAFMPNLTVIVRDKAHGSRRVLERPWLADDYLRSVADGLISQPSSFAQLIQHSDDLRRIYTECCEKSATRHVSTTFQNLRAAKHRFESMTTPLSRVCLDWESFYVVLGRMAVERPRERAGLFSTAMLQSINEEFMLQASLLADAADEAQILIRFFDEREVDNGRISVECRRFVDRINQLFVGEQAWDVEGHARICLQFLETAHHFTVGGVTRTVEGPRSCSSAVKRLTMQRMQAWTRLAQRVVEAEHPCFELISNFSIFNLSEWADDGMSSMRPAQAESCMRLCSTFQVEHDAFLAEFRDIGRMAYAFHKSKECENLDAWVWALRSTSSKAARMRHPCDHLSTVLARYSSMTSSDSILERDFSRLQQLLNCHRLAADEASEEDICLLMLLDPESGDKVLQQAADVWRELYPAARTREVPRFDKHVRRPCSKRKAEGGGKPTEQEWVQKRRRAVGDLPQSLRNDVDVASLEDAGIWTSKHDAELSFQNQKQLRRLFEALHSNTVQRPEVPEQVYDMYLKHYADKAKNMKDREAAELRLARTTRQTCPSEESLQGLSVWVRGSDRSAPLDSACDRRRWTLTVHLSEAEVIVTSQPSCLPDSVLLAAGLNGAWVLTPTTVLRNEGFALKFKPQPSTKRKVYISTLAQQEHPICTGIVRAKASVRWVLLPDMEQFAVAKQAALNQNMGPSVVALIGDTEAASFEGAEAYGREAGAESHANVCCLLEYGLPAARAPETGLLGAATSCVLGLASVRRLGLPAPVLPLRKEIVEADPTASPMFFNPNVKYHEKLQLAIDTILGQFGPDLPTRPALTVEQGAFVAPLDLSVAQERLQDPAWTQPTLMTGGINLLWANPLSTLTPNVSIDESRVRDVMRHTWPDNRIHPINEAIDLLAEPGWKLGSMSRVSADEIQHAVLFQVADRIENGANAEELSMWEKVLLSSNGRMVKLGSFDSQYFHVANERRRMKRVADSVTRLQSQLACEVWMFRARKQAQLNKSLTNQEVAQLYAESLYEPQSDEESLANPRMIGAAILVYERVLNFEPLREVVTALDRKYGSKGPFNSLSKLSDLYNKCGSVSRMTWVLKLTWLCLKHEKLDLSDFAVKKLTSQAGGTKVGTLELMLLKHKLLQYLLNFFLDSKNFEHKDLLRACFAAPDTYEEKYLLADKTFMSSWSKSSSKLADLIENCCFAFNSQETPSLKTAVKMNKTPEELLQEYNPFKSEVEEILKCLAEERALNPVNALVYDDGEEYEEEGVVWPHDQPAPEVTSGASGPQPAGEIPEEWESYVTRYLQKHCHLIVEAKKSQTQLEQAIRDVNLGKVQGGPSGNVILLFDSNLWGEAITSPHVRRPPVAKTPVQKVWKALQAARAQDEQVGLLPAHDVLIIIDGGRTDESLLQNFGMGGSRRKFDAGQKISQAVSP</sequence>
<evidence type="ECO:0000256" key="1">
    <source>
        <dbReference type="SAM" id="MobiDB-lite"/>
    </source>
</evidence>
<comment type="caution">
    <text evidence="2">The sequence shown here is derived from an EMBL/GenBank/DDBJ whole genome shotgun (WGS) entry which is preliminary data.</text>
</comment>
<dbReference type="OrthoDB" id="419230at2759"/>
<organism evidence="2 3">
    <name type="scientific">Symbiodinium microadriaticum</name>
    <name type="common">Dinoflagellate</name>
    <name type="synonym">Zooxanthella microadriatica</name>
    <dbReference type="NCBI Taxonomy" id="2951"/>
    <lineage>
        <taxon>Eukaryota</taxon>
        <taxon>Sar</taxon>
        <taxon>Alveolata</taxon>
        <taxon>Dinophyceae</taxon>
        <taxon>Suessiales</taxon>
        <taxon>Symbiodiniaceae</taxon>
        <taxon>Symbiodinium</taxon>
    </lineage>
</organism>
<evidence type="ECO:0000313" key="3">
    <source>
        <dbReference type="Proteomes" id="UP000186817"/>
    </source>
</evidence>